<proteinExistence type="predicted"/>
<dbReference type="Proteomes" id="UP001221757">
    <property type="component" value="Unassembled WGS sequence"/>
</dbReference>
<comment type="caution">
    <text evidence="1">The sequence shown here is derived from an EMBL/GenBank/DDBJ whole genome shotgun (WGS) entry which is preliminary data.</text>
</comment>
<organism evidence="1 2">
    <name type="scientific">Mycena rosella</name>
    <name type="common">Pink bonnet</name>
    <name type="synonym">Agaricus rosellus</name>
    <dbReference type="NCBI Taxonomy" id="1033263"/>
    <lineage>
        <taxon>Eukaryota</taxon>
        <taxon>Fungi</taxon>
        <taxon>Dikarya</taxon>
        <taxon>Basidiomycota</taxon>
        <taxon>Agaricomycotina</taxon>
        <taxon>Agaricomycetes</taxon>
        <taxon>Agaricomycetidae</taxon>
        <taxon>Agaricales</taxon>
        <taxon>Marasmiineae</taxon>
        <taxon>Mycenaceae</taxon>
        <taxon>Mycena</taxon>
    </lineage>
</organism>
<sequence>MVDSIVSVNNLRYSGFIFSLIKIPRLKLLRVLELTFATYLPTYIGIFRDLPSNLSPVVLDFPNSVPLLERLTLTFGIMSRIPEIPWSLDPPYPVFDTGFMERRDLPRLHNMTCCLYFTMDYFHGDQKVSYDGFIAAIYQDHLPALDLLAVIGISHFRFHSLFVM</sequence>
<dbReference type="AlphaFoldDB" id="A0AAD7M9P2"/>
<name>A0AAD7M9P2_MYCRO</name>
<evidence type="ECO:0000313" key="1">
    <source>
        <dbReference type="EMBL" id="KAJ7706782.1"/>
    </source>
</evidence>
<gene>
    <name evidence="1" type="ORF">B0H17DRAFT_1192351</name>
</gene>
<evidence type="ECO:0000313" key="2">
    <source>
        <dbReference type="Proteomes" id="UP001221757"/>
    </source>
</evidence>
<accession>A0AAD7M9P2</accession>
<keyword evidence="2" id="KW-1185">Reference proteome</keyword>
<protein>
    <submittedName>
        <fullName evidence="1">Uncharacterized protein</fullName>
    </submittedName>
</protein>
<reference evidence="1" key="1">
    <citation type="submission" date="2023-03" db="EMBL/GenBank/DDBJ databases">
        <title>Massive genome expansion in bonnet fungi (Mycena s.s.) driven by repeated elements and novel gene families across ecological guilds.</title>
        <authorList>
            <consortium name="Lawrence Berkeley National Laboratory"/>
            <person name="Harder C.B."/>
            <person name="Miyauchi S."/>
            <person name="Viragh M."/>
            <person name="Kuo A."/>
            <person name="Thoen E."/>
            <person name="Andreopoulos B."/>
            <person name="Lu D."/>
            <person name="Skrede I."/>
            <person name="Drula E."/>
            <person name="Henrissat B."/>
            <person name="Morin E."/>
            <person name="Kohler A."/>
            <person name="Barry K."/>
            <person name="LaButti K."/>
            <person name="Morin E."/>
            <person name="Salamov A."/>
            <person name="Lipzen A."/>
            <person name="Mereny Z."/>
            <person name="Hegedus B."/>
            <person name="Baldrian P."/>
            <person name="Stursova M."/>
            <person name="Weitz H."/>
            <person name="Taylor A."/>
            <person name="Grigoriev I.V."/>
            <person name="Nagy L.G."/>
            <person name="Martin F."/>
            <person name="Kauserud H."/>
        </authorList>
    </citation>
    <scope>NUCLEOTIDE SEQUENCE</scope>
    <source>
        <strain evidence="1">CBHHK067</strain>
    </source>
</reference>
<dbReference type="EMBL" id="JARKIE010000006">
    <property type="protein sequence ID" value="KAJ7706782.1"/>
    <property type="molecule type" value="Genomic_DNA"/>
</dbReference>